<dbReference type="eggNOG" id="COG2849">
    <property type="taxonomic scope" value="Bacteria"/>
</dbReference>
<dbReference type="OrthoDB" id="5411299at2"/>
<dbReference type="InterPro" id="IPR002909">
    <property type="entry name" value="IPT_dom"/>
</dbReference>
<dbReference type="Gene3D" id="1.10.575.10">
    <property type="entry name" value="P1 Nuclease"/>
    <property type="match status" value="1"/>
</dbReference>
<dbReference type="GO" id="GO:0016788">
    <property type="term" value="F:hydrolase activity, acting on ester bonds"/>
    <property type="evidence" value="ECO:0007669"/>
    <property type="project" value="InterPro"/>
</dbReference>
<keyword evidence="3" id="KW-1185">Reference proteome</keyword>
<protein>
    <recommendedName>
        <fullName evidence="1">IPT/TIG domain-containing protein</fullName>
    </recommendedName>
</protein>
<evidence type="ECO:0000313" key="2">
    <source>
        <dbReference type="EMBL" id="EFO79774.1"/>
    </source>
</evidence>
<dbReference type="Proteomes" id="UP000054010">
    <property type="component" value="Unassembled WGS sequence"/>
</dbReference>
<dbReference type="Gene3D" id="2.60.40.10">
    <property type="entry name" value="Immunoglobulins"/>
    <property type="match status" value="1"/>
</dbReference>
<evidence type="ECO:0000259" key="1">
    <source>
        <dbReference type="Pfam" id="PF01833"/>
    </source>
</evidence>
<dbReference type="eggNOG" id="COG5492">
    <property type="taxonomic scope" value="Bacteria"/>
</dbReference>
<evidence type="ECO:0000313" key="3">
    <source>
        <dbReference type="Proteomes" id="UP000054010"/>
    </source>
</evidence>
<dbReference type="HOGENOM" id="CLU_406438_0_0_0"/>
<dbReference type="InterPro" id="IPR014756">
    <property type="entry name" value="Ig_E-set"/>
</dbReference>
<sequence length="676" mass="73964">MNPPTSTPQRTGIRLILLLIIVLLAGLPAAPAQAWGNLYAHPRINHHAFAQFEAAYGQNEKYERSPIDRTLLLRGMGIVVPGSLRVDDEPITLDVAGWIEHGGFSADEPEAYAALRHFYDPLALNDGAPYLTDQVPDSAFPNPQIDARTWAMNHAENPHSWQRALQMYKLAMETPREREANLAYAFRALGETMHLVADMAQPAHVRNDSHVISDPIEAAVTAEIVDAHASGRLDSRFNLRTDSADALFDSVARYTNAYFYSSDTIYNPSDPYTLPRNGEANYDSPSLSAMVYDVQDHTYYAKFDVGKVAMAQWTYSQYMLDLGQVAGSRGYHVPAAFADQQAKVLIPLAIQSNVILINMFFPTFILNLETSLNAAGEVQYGGELVHVIKNDPAWSVEQGGPGEIRYTGPAQLYLIRDGKQRKILDLEFEGGVVREPQVLDVRSVKLQDKDQLVLEILAGGRVIRSAELQLSGPQITALNPDHGLPNTQVTISGRNFGPDQGRSRVAFAGEAAEVVVWSDSEIVARVPEKMRNGLVIVTVEGMASNGVFFTLDGQPTEVIVATPDSGSPRLCFAVEPYQPPGPWLIPSMNGPGIGWACIVDDQLFAGDVPVHTSCAPPDDVKIFPSLVADFDGVNTISDRWGSITGTYTPDGITLTIRYDETPGICPGGVDTVVFRY</sequence>
<dbReference type="Pfam" id="PF01833">
    <property type="entry name" value="TIG"/>
    <property type="match status" value="1"/>
</dbReference>
<dbReference type="SUPFAM" id="SSF48537">
    <property type="entry name" value="Phospholipase C/P1 nuclease"/>
    <property type="match status" value="1"/>
</dbReference>
<dbReference type="EMBL" id="ADVR01000103">
    <property type="protein sequence ID" value="EFO79774.1"/>
    <property type="molecule type" value="Genomic_DNA"/>
</dbReference>
<proteinExistence type="predicted"/>
<dbReference type="AlphaFoldDB" id="E1IGC1"/>
<organism evidence="2 3">
    <name type="scientific">Oscillochloris trichoides DG-6</name>
    <dbReference type="NCBI Taxonomy" id="765420"/>
    <lineage>
        <taxon>Bacteria</taxon>
        <taxon>Bacillati</taxon>
        <taxon>Chloroflexota</taxon>
        <taxon>Chloroflexia</taxon>
        <taxon>Chloroflexales</taxon>
        <taxon>Chloroflexineae</taxon>
        <taxon>Oscillochloridaceae</taxon>
        <taxon>Oscillochloris</taxon>
    </lineage>
</organism>
<accession>E1IGC1</accession>
<dbReference type="InterPro" id="IPR013783">
    <property type="entry name" value="Ig-like_fold"/>
</dbReference>
<feature type="domain" description="IPT/TIG" evidence="1">
    <location>
        <begin position="473"/>
        <end position="550"/>
    </location>
</feature>
<dbReference type="SUPFAM" id="SSF81296">
    <property type="entry name" value="E set domains"/>
    <property type="match status" value="1"/>
</dbReference>
<name>E1IGC1_9CHLR</name>
<comment type="caution">
    <text evidence="2">The sequence shown here is derived from an EMBL/GenBank/DDBJ whole genome shotgun (WGS) entry which is preliminary data.</text>
</comment>
<dbReference type="STRING" id="765420.OSCT_2372"/>
<dbReference type="InterPro" id="IPR008947">
    <property type="entry name" value="PLipase_C/P1_nuclease_dom_sf"/>
</dbReference>
<reference evidence="2 3" key="1">
    <citation type="journal article" date="2011" name="J. Bacteriol.">
        <title>Draft genome sequence of the anoxygenic filamentous phototrophic bacterium Oscillochloris trichoides subsp. DG-6.</title>
        <authorList>
            <person name="Kuznetsov B.B."/>
            <person name="Ivanovsky R.N."/>
            <person name="Keppen O.I."/>
            <person name="Sukhacheva M.V."/>
            <person name="Bumazhkin B.K."/>
            <person name="Patutina E.O."/>
            <person name="Beletsky A.V."/>
            <person name="Mardanov A.V."/>
            <person name="Baslerov R.V."/>
            <person name="Panteleeva A.N."/>
            <person name="Kolganova T.V."/>
            <person name="Ravin N.V."/>
            <person name="Skryabin K.G."/>
        </authorList>
    </citation>
    <scope>NUCLEOTIDE SEQUENCE [LARGE SCALE GENOMIC DNA]</scope>
    <source>
        <strain evidence="2 3">DG-6</strain>
    </source>
</reference>
<gene>
    <name evidence="2" type="ORF">OSCT_2372</name>
</gene>